<name>A0ABQ8TVD8_PERAM</name>
<evidence type="ECO:0000256" key="3">
    <source>
        <dbReference type="ARBA" id="ARBA00022692"/>
    </source>
</evidence>
<comment type="caution">
    <text evidence="9">The sequence shown here is derived from an EMBL/GenBank/DDBJ whole genome shotgun (WGS) entry which is preliminary data.</text>
</comment>
<dbReference type="Gene3D" id="2.60.40.10">
    <property type="entry name" value="Immunoglobulins"/>
    <property type="match status" value="2"/>
</dbReference>
<accession>A0ABQ8TVD8</accession>
<keyword evidence="4" id="KW-0732">Signal</keyword>
<evidence type="ECO:0000256" key="4">
    <source>
        <dbReference type="ARBA" id="ARBA00022729"/>
    </source>
</evidence>
<keyword evidence="7" id="KW-0325">Glycoprotein</keyword>
<evidence type="ECO:0000256" key="7">
    <source>
        <dbReference type="ARBA" id="ARBA00023180"/>
    </source>
</evidence>
<sequence>MKNNTSKLVTSNEKDDGLAKVWYRQDLLLLKEPEEVQPDMETDPSLNRVYITPDHTLVVHNITPADAGVYYCYSVDEHLNLSYALDVVESDVEPIIGNLPEWRQYQNSTLMTINELFYHFNITLLTEWELWGPCVICNRLQGERRRFGRCRVRQEKQSMVQLSCHSSLLAALYPNITNVTYTVPEFIHAEKCAGVCTVGKYQMGSLIAKTAKATLETVITWLKDGELVTSENEPHITIDIFGTLHVAEVSREDEGNYTCFVDNNRVQDAILLTITQTDLFKE</sequence>
<comment type="similarity">
    <text evidence="2">Belongs to the FAM187 family.</text>
</comment>
<dbReference type="InterPro" id="IPR013783">
    <property type="entry name" value="Ig-like_fold"/>
</dbReference>
<feature type="non-terminal residue" evidence="9">
    <location>
        <position position="282"/>
    </location>
</feature>
<evidence type="ECO:0000256" key="6">
    <source>
        <dbReference type="ARBA" id="ARBA00023136"/>
    </source>
</evidence>
<keyword evidence="5" id="KW-1133">Transmembrane helix</keyword>
<evidence type="ECO:0000313" key="10">
    <source>
        <dbReference type="Proteomes" id="UP001148838"/>
    </source>
</evidence>
<dbReference type="InterPro" id="IPR039311">
    <property type="entry name" value="FAM187A/B"/>
</dbReference>
<dbReference type="InterPro" id="IPR013098">
    <property type="entry name" value="Ig_I-set"/>
</dbReference>
<evidence type="ECO:0000256" key="2">
    <source>
        <dbReference type="ARBA" id="ARBA00008727"/>
    </source>
</evidence>
<evidence type="ECO:0000313" key="9">
    <source>
        <dbReference type="EMBL" id="KAJ4450052.1"/>
    </source>
</evidence>
<dbReference type="PANTHER" id="PTHR32178:SF6">
    <property type="entry name" value="IG-LIKE DOMAIN-CONTAINING PROTEIN"/>
    <property type="match status" value="1"/>
</dbReference>
<keyword evidence="10" id="KW-1185">Reference proteome</keyword>
<dbReference type="Proteomes" id="UP001148838">
    <property type="component" value="Unassembled WGS sequence"/>
</dbReference>
<dbReference type="PANTHER" id="PTHR32178">
    <property type="entry name" value="FAM187"/>
    <property type="match status" value="1"/>
</dbReference>
<feature type="domain" description="Ig-like" evidence="8">
    <location>
        <begin position="174"/>
        <end position="275"/>
    </location>
</feature>
<organism evidence="9 10">
    <name type="scientific">Periplaneta americana</name>
    <name type="common">American cockroach</name>
    <name type="synonym">Blatta americana</name>
    <dbReference type="NCBI Taxonomy" id="6978"/>
    <lineage>
        <taxon>Eukaryota</taxon>
        <taxon>Metazoa</taxon>
        <taxon>Ecdysozoa</taxon>
        <taxon>Arthropoda</taxon>
        <taxon>Hexapoda</taxon>
        <taxon>Insecta</taxon>
        <taxon>Pterygota</taxon>
        <taxon>Neoptera</taxon>
        <taxon>Polyneoptera</taxon>
        <taxon>Dictyoptera</taxon>
        <taxon>Blattodea</taxon>
        <taxon>Blattoidea</taxon>
        <taxon>Blattidae</taxon>
        <taxon>Blattinae</taxon>
        <taxon>Periplaneta</taxon>
    </lineage>
</organism>
<reference evidence="9 10" key="1">
    <citation type="journal article" date="2022" name="Allergy">
        <title>Genome assembly and annotation of Periplaneta americana reveal a comprehensive cockroach allergen profile.</title>
        <authorList>
            <person name="Wang L."/>
            <person name="Xiong Q."/>
            <person name="Saelim N."/>
            <person name="Wang L."/>
            <person name="Nong W."/>
            <person name="Wan A.T."/>
            <person name="Shi M."/>
            <person name="Liu X."/>
            <person name="Cao Q."/>
            <person name="Hui J.H.L."/>
            <person name="Sookrung N."/>
            <person name="Leung T.F."/>
            <person name="Tungtrongchitr A."/>
            <person name="Tsui S.K.W."/>
        </authorList>
    </citation>
    <scope>NUCLEOTIDE SEQUENCE [LARGE SCALE GENOMIC DNA]</scope>
    <source>
        <strain evidence="9">PWHHKU_190912</strain>
    </source>
</reference>
<dbReference type="Pfam" id="PF07679">
    <property type="entry name" value="I-set"/>
    <property type="match status" value="1"/>
</dbReference>
<feature type="domain" description="Ig-like" evidence="8">
    <location>
        <begin position="22"/>
        <end position="82"/>
    </location>
</feature>
<dbReference type="InterPro" id="IPR036179">
    <property type="entry name" value="Ig-like_dom_sf"/>
</dbReference>
<dbReference type="EMBL" id="JAJSOF020000003">
    <property type="protein sequence ID" value="KAJ4450052.1"/>
    <property type="molecule type" value="Genomic_DNA"/>
</dbReference>
<dbReference type="PROSITE" id="PS50835">
    <property type="entry name" value="IG_LIKE"/>
    <property type="match status" value="2"/>
</dbReference>
<keyword evidence="3" id="KW-0812">Transmembrane</keyword>
<comment type="subcellular location">
    <subcellularLocation>
        <location evidence="1">Membrane</location>
        <topology evidence="1">Single-pass type I membrane protein</topology>
    </subcellularLocation>
</comment>
<evidence type="ECO:0000259" key="8">
    <source>
        <dbReference type="PROSITE" id="PS50835"/>
    </source>
</evidence>
<dbReference type="InterPro" id="IPR007110">
    <property type="entry name" value="Ig-like_dom"/>
</dbReference>
<proteinExistence type="inferred from homology"/>
<gene>
    <name evidence="9" type="ORF">ANN_01459</name>
</gene>
<dbReference type="SUPFAM" id="SSF48726">
    <property type="entry name" value="Immunoglobulin"/>
    <property type="match status" value="2"/>
</dbReference>
<protein>
    <recommendedName>
        <fullName evidence="8">Ig-like domain-containing protein</fullName>
    </recommendedName>
</protein>
<evidence type="ECO:0000256" key="1">
    <source>
        <dbReference type="ARBA" id="ARBA00004479"/>
    </source>
</evidence>
<evidence type="ECO:0000256" key="5">
    <source>
        <dbReference type="ARBA" id="ARBA00022989"/>
    </source>
</evidence>
<keyword evidence="6" id="KW-0472">Membrane</keyword>